<name>A0A2G2W491_CAPBA</name>
<dbReference type="InterPro" id="IPR001611">
    <property type="entry name" value="Leu-rich_rpt"/>
</dbReference>
<keyword evidence="6" id="KW-1133">Transmembrane helix</keyword>
<evidence type="ECO:0000256" key="5">
    <source>
        <dbReference type="ARBA" id="ARBA00022737"/>
    </source>
</evidence>
<comment type="caution">
    <text evidence="9">The sequence shown here is derived from an EMBL/GenBank/DDBJ whole genome shotgun (WGS) entry which is preliminary data.</text>
</comment>
<sequence>MAGSDMTQTNATTDQLALLSLKSQIISDPFHFLDESWSPATSVCHWVGVSCGSHHQRVKSLNLSNMDLTGRIPCDFGNLTFLVSLDLESNNFHGNLPQEMAHLRRLKFLDLSFNNFSGEVPSCFGF</sequence>
<dbReference type="InterPro" id="IPR013210">
    <property type="entry name" value="LRR_N_plant-typ"/>
</dbReference>
<feature type="domain" description="Leucine-rich repeat-containing N-terminal plant-type" evidence="8">
    <location>
        <begin position="13"/>
        <end position="51"/>
    </location>
</feature>
<reference evidence="9 10" key="1">
    <citation type="journal article" date="2017" name="Genome Biol.">
        <title>New reference genome sequences of hot pepper reveal the massive evolution of plant disease-resistance genes by retroduplication.</title>
        <authorList>
            <person name="Kim S."/>
            <person name="Park J."/>
            <person name="Yeom S.I."/>
            <person name="Kim Y.M."/>
            <person name="Seo E."/>
            <person name="Kim K.T."/>
            <person name="Kim M.S."/>
            <person name="Lee J.M."/>
            <person name="Cheong K."/>
            <person name="Shin H.S."/>
            <person name="Kim S.B."/>
            <person name="Han K."/>
            <person name="Lee J."/>
            <person name="Park M."/>
            <person name="Lee H.A."/>
            <person name="Lee H.Y."/>
            <person name="Lee Y."/>
            <person name="Oh S."/>
            <person name="Lee J.H."/>
            <person name="Choi E."/>
            <person name="Choi E."/>
            <person name="Lee S.E."/>
            <person name="Jeon J."/>
            <person name="Kim H."/>
            <person name="Choi G."/>
            <person name="Song H."/>
            <person name="Lee J."/>
            <person name="Lee S.C."/>
            <person name="Kwon J.K."/>
            <person name="Lee H.Y."/>
            <person name="Koo N."/>
            <person name="Hong Y."/>
            <person name="Kim R.W."/>
            <person name="Kang W.H."/>
            <person name="Huh J.H."/>
            <person name="Kang B.C."/>
            <person name="Yang T.J."/>
            <person name="Lee Y.H."/>
            <person name="Bennetzen J.L."/>
            <person name="Choi D."/>
        </authorList>
    </citation>
    <scope>NUCLEOTIDE SEQUENCE [LARGE SCALE GENOMIC DNA]</scope>
    <source>
        <strain evidence="10">cv. PBC81</strain>
    </source>
</reference>
<dbReference type="Proteomes" id="UP000224567">
    <property type="component" value="Unassembled WGS sequence"/>
</dbReference>
<keyword evidence="5" id="KW-0677">Repeat</keyword>
<gene>
    <name evidence="9" type="ORF">CQW23_18892</name>
</gene>
<dbReference type="SUPFAM" id="SSF52058">
    <property type="entry name" value="L domain-like"/>
    <property type="match status" value="1"/>
</dbReference>
<evidence type="ECO:0000256" key="6">
    <source>
        <dbReference type="ARBA" id="ARBA00022989"/>
    </source>
</evidence>
<dbReference type="PANTHER" id="PTHR48060:SF21">
    <property type="entry name" value="L DOMAIN-LIKE PROTEIN"/>
    <property type="match status" value="1"/>
</dbReference>
<dbReference type="AlphaFoldDB" id="A0A2G2W491"/>
<proteinExistence type="predicted"/>
<dbReference type="Pfam" id="PF00560">
    <property type="entry name" value="LRR_1"/>
    <property type="match status" value="3"/>
</dbReference>
<dbReference type="Gene3D" id="3.80.10.10">
    <property type="entry name" value="Ribonuclease Inhibitor"/>
    <property type="match status" value="1"/>
</dbReference>
<accession>A0A2G2W491</accession>
<keyword evidence="4" id="KW-0732">Signal</keyword>
<dbReference type="Pfam" id="PF08263">
    <property type="entry name" value="LRRNT_2"/>
    <property type="match status" value="1"/>
</dbReference>
<evidence type="ECO:0000256" key="7">
    <source>
        <dbReference type="ARBA" id="ARBA00023136"/>
    </source>
</evidence>
<evidence type="ECO:0000256" key="4">
    <source>
        <dbReference type="ARBA" id="ARBA00022729"/>
    </source>
</evidence>
<keyword evidence="10" id="KW-1185">Reference proteome</keyword>
<keyword evidence="2" id="KW-0433">Leucine-rich repeat</keyword>
<evidence type="ECO:0000313" key="10">
    <source>
        <dbReference type="Proteomes" id="UP000224567"/>
    </source>
</evidence>
<dbReference type="InterPro" id="IPR032675">
    <property type="entry name" value="LRR_dom_sf"/>
</dbReference>
<comment type="subcellular location">
    <subcellularLocation>
        <location evidence="1">Membrane</location>
        <topology evidence="1">Single-pass membrane protein</topology>
    </subcellularLocation>
</comment>
<reference evidence="10" key="2">
    <citation type="journal article" date="2017" name="J. Anim. Genet.">
        <title>Multiple reference genome sequences of hot pepper reveal the massive evolution of plant disease resistance genes by retroduplication.</title>
        <authorList>
            <person name="Kim S."/>
            <person name="Park J."/>
            <person name="Yeom S.-I."/>
            <person name="Kim Y.-M."/>
            <person name="Seo E."/>
            <person name="Kim K.-T."/>
            <person name="Kim M.-S."/>
            <person name="Lee J.M."/>
            <person name="Cheong K."/>
            <person name="Shin H.-S."/>
            <person name="Kim S.-B."/>
            <person name="Han K."/>
            <person name="Lee J."/>
            <person name="Park M."/>
            <person name="Lee H.-A."/>
            <person name="Lee H.-Y."/>
            <person name="Lee Y."/>
            <person name="Oh S."/>
            <person name="Lee J.H."/>
            <person name="Choi E."/>
            <person name="Choi E."/>
            <person name="Lee S.E."/>
            <person name="Jeon J."/>
            <person name="Kim H."/>
            <person name="Choi G."/>
            <person name="Song H."/>
            <person name="Lee J."/>
            <person name="Lee S.-C."/>
            <person name="Kwon J.-K."/>
            <person name="Lee H.-Y."/>
            <person name="Koo N."/>
            <person name="Hong Y."/>
            <person name="Kim R.W."/>
            <person name="Kang W.-H."/>
            <person name="Huh J.H."/>
            <person name="Kang B.-C."/>
            <person name="Yang T.-J."/>
            <person name="Lee Y.-H."/>
            <person name="Bennetzen J.L."/>
            <person name="Choi D."/>
        </authorList>
    </citation>
    <scope>NUCLEOTIDE SEQUENCE [LARGE SCALE GENOMIC DNA]</scope>
    <source>
        <strain evidence="10">cv. PBC81</strain>
    </source>
</reference>
<dbReference type="STRING" id="33114.A0A2G2W491"/>
<evidence type="ECO:0000259" key="8">
    <source>
        <dbReference type="Pfam" id="PF08263"/>
    </source>
</evidence>
<dbReference type="OrthoDB" id="1743210at2759"/>
<dbReference type="EMBL" id="MLFT02000008">
    <property type="protein sequence ID" value="PHT40038.1"/>
    <property type="molecule type" value="Genomic_DNA"/>
</dbReference>
<dbReference type="InterPro" id="IPR053211">
    <property type="entry name" value="DNA_repair-toleration"/>
</dbReference>
<organism evidence="9 10">
    <name type="scientific">Capsicum baccatum</name>
    <name type="common">Peruvian pepper</name>
    <dbReference type="NCBI Taxonomy" id="33114"/>
    <lineage>
        <taxon>Eukaryota</taxon>
        <taxon>Viridiplantae</taxon>
        <taxon>Streptophyta</taxon>
        <taxon>Embryophyta</taxon>
        <taxon>Tracheophyta</taxon>
        <taxon>Spermatophyta</taxon>
        <taxon>Magnoliopsida</taxon>
        <taxon>eudicotyledons</taxon>
        <taxon>Gunneridae</taxon>
        <taxon>Pentapetalae</taxon>
        <taxon>asterids</taxon>
        <taxon>lamiids</taxon>
        <taxon>Solanales</taxon>
        <taxon>Solanaceae</taxon>
        <taxon>Solanoideae</taxon>
        <taxon>Capsiceae</taxon>
        <taxon>Capsicum</taxon>
    </lineage>
</organism>
<dbReference type="PANTHER" id="PTHR48060">
    <property type="entry name" value="DNA DAMAGE-REPAIR/TOLERATION PROTEIN DRT100"/>
    <property type="match status" value="1"/>
</dbReference>
<keyword evidence="7" id="KW-0472">Membrane</keyword>
<dbReference type="FunFam" id="3.80.10.10:FF:000129">
    <property type="entry name" value="Leucine-rich repeat receptor-like kinase"/>
    <property type="match status" value="1"/>
</dbReference>
<evidence type="ECO:0000313" key="9">
    <source>
        <dbReference type="EMBL" id="PHT40038.1"/>
    </source>
</evidence>
<evidence type="ECO:0000256" key="2">
    <source>
        <dbReference type="ARBA" id="ARBA00022614"/>
    </source>
</evidence>
<evidence type="ECO:0000256" key="3">
    <source>
        <dbReference type="ARBA" id="ARBA00022692"/>
    </source>
</evidence>
<keyword evidence="3" id="KW-0812">Transmembrane</keyword>
<protein>
    <recommendedName>
        <fullName evidence="8">Leucine-rich repeat-containing N-terminal plant-type domain-containing protein</fullName>
    </recommendedName>
</protein>
<evidence type="ECO:0000256" key="1">
    <source>
        <dbReference type="ARBA" id="ARBA00004167"/>
    </source>
</evidence>
<dbReference type="GO" id="GO:0016020">
    <property type="term" value="C:membrane"/>
    <property type="evidence" value="ECO:0007669"/>
    <property type="project" value="UniProtKB-SubCell"/>
</dbReference>
<dbReference type="GO" id="GO:0050832">
    <property type="term" value="P:defense response to fungus"/>
    <property type="evidence" value="ECO:0007669"/>
    <property type="project" value="UniProtKB-ARBA"/>
</dbReference>